<name>A0AA39TJQ3_9PEZI</name>
<feature type="region of interest" description="Disordered" evidence="1">
    <location>
        <begin position="43"/>
        <end position="63"/>
    </location>
</feature>
<dbReference type="EMBL" id="JAULSR010000012">
    <property type="protein sequence ID" value="KAK0609724.1"/>
    <property type="molecule type" value="Genomic_DNA"/>
</dbReference>
<feature type="compositionally biased region" description="Low complexity" evidence="1">
    <location>
        <begin position="294"/>
        <end position="304"/>
    </location>
</feature>
<protein>
    <recommendedName>
        <fullName evidence="4">Cyclin</fullName>
    </recommendedName>
</protein>
<feature type="region of interest" description="Disordered" evidence="1">
    <location>
        <begin position="373"/>
        <end position="407"/>
    </location>
</feature>
<reference evidence="2" key="1">
    <citation type="submission" date="2023-06" db="EMBL/GenBank/DDBJ databases">
        <title>Genome-scale phylogeny and comparative genomics of the fungal order Sordariales.</title>
        <authorList>
            <consortium name="Lawrence Berkeley National Laboratory"/>
            <person name="Hensen N."/>
            <person name="Bonometti L."/>
            <person name="Westerberg I."/>
            <person name="Brannstrom I.O."/>
            <person name="Guillou S."/>
            <person name="Cros-Aarteil S."/>
            <person name="Calhoun S."/>
            <person name="Haridas S."/>
            <person name="Kuo A."/>
            <person name="Mondo S."/>
            <person name="Pangilinan J."/>
            <person name="Riley R."/>
            <person name="LaButti K."/>
            <person name="Andreopoulos B."/>
            <person name="Lipzen A."/>
            <person name="Chen C."/>
            <person name="Yanf M."/>
            <person name="Daum C."/>
            <person name="Ng V."/>
            <person name="Clum A."/>
            <person name="Steindorff A."/>
            <person name="Ohm R."/>
            <person name="Martin F."/>
            <person name="Silar P."/>
            <person name="Natvig D."/>
            <person name="Lalanne C."/>
            <person name="Gautier V."/>
            <person name="Ament-velasquez S.L."/>
            <person name="Kruys A."/>
            <person name="Hutchinson M.I."/>
            <person name="Powell A.J."/>
            <person name="Barry K."/>
            <person name="Miller A.N."/>
            <person name="Grigoriev I.V."/>
            <person name="Debuchy R."/>
            <person name="Gladieux P."/>
            <person name="Thoren M.H."/>
            <person name="Johannesson H."/>
        </authorList>
    </citation>
    <scope>NUCLEOTIDE SEQUENCE</scope>
    <source>
        <strain evidence="2">SMH3391-2</strain>
    </source>
</reference>
<feature type="region of interest" description="Disordered" evidence="1">
    <location>
        <begin position="526"/>
        <end position="546"/>
    </location>
</feature>
<dbReference type="Proteomes" id="UP001174934">
    <property type="component" value="Unassembled WGS sequence"/>
</dbReference>
<feature type="compositionally biased region" description="Polar residues" evidence="1">
    <location>
        <begin position="530"/>
        <end position="545"/>
    </location>
</feature>
<dbReference type="PANTHER" id="PTHR15615">
    <property type="match status" value="1"/>
</dbReference>
<dbReference type="InterPro" id="IPR036915">
    <property type="entry name" value="Cyclin-like_sf"/>
</dbReference>
<dbReference type="Gene3D" id="1.10.472.10">
    <property type="entry name" value="Cyclin-like"/>
    <property type="match status" value="1"/>
</dbReference>
<evidence type="ECO:0008006" key="4">
    <source>
        <dbReference type="Google" id="ProtNLM"/>
    </source>
</evidence>
<sequence length="700" mass="76181">MGTAYQVPKMASYENSHIHHSAYPPTMASSDRTRVALNERSAPNEHMFNPTSRCPASSQNQNQQQYALSQSRTLSCSCCSCSTPYSSGEVARGGAMAGTVLSSRDSDMVMHSLAIPPCISPLGGNLADFVAELTALFWFESIKVLQAAENVQTLSPTAPVWRITDSAIACQHFKKWVHSVLSTTQVTQNVILLALMFIYRLKVANPIVKGRPGSEYRLLTVALMLGNKFLDDNTYTNKTWADVSGISVTEIHVMEVEFLSNMRYSLLASEKQWEEWLVKLARFREFLDRAQRSASPSPLLIPSPTHRGFASSSLPSPTGTLQLTPSLHPAAKSFSKHSPSSNPFSNNTAGQAWPAPYPAYNAISPLALKPEMQTPRKRSFPEEDLTEPAAKRTNRVLPPQPPVSSLVPTQAPSRMLVLQQHPVPLPTQSRPAQGALPDQVHLSVPNLTLNTTHNSVSNQAYPGVTYAPPQASPLSLPPLVPGVRAMTSVYPPTTASYGTQLPVLSTSGSSVPSTASVITPTTAYPPVNYGTPTKRQSPRNVSTPTAAYPGSSPLSETFHQHTLTPIGHVGSTSGVHTPISHSPSIYLQQRNSPYKPVRHVNTLLYPASSAFLQQYHFTNIVPPAQMHYQPLGRRNEFRTGIVPEFAMVGPGQHGAAAGQHRNVTPASYQPVSQVLPTPNQGRPQYPPPLGRPVQPYYPRN</sequence>
<dbReference type="GO" id="GO:0019901">
    <property type="term" value="F:protein kinase binding"/>
    <property type="evidence" value="ECO:0007669"/>
    <property type="project" value="InterPro"/>
</dbReference>
<accession>A0AA39TJQ3</accession>
<keyword evidence="3" id="KW-1185">Reference proteome</keyword>
<dbReference type="Pfam" id="PF08613">
    <property type="entry name" value="Cyclin"/>
    <property type="match status" value="1"/>
</dbReference>
<organism evidence="2 3">
    <name type="scientific">Bombardia bombarda</name>
    <dbReference type="NCBI Taxonomy" id="252184"/>
    <lineage>
        <taxon>Eukaryota</taxon>
        <taxon>Fungi</taxon>
        <taxon>Dikarya</taxon>
        <taxon>Ascomycota</taxon>
        <taxon>Pezizomycotina</taxon>
        <taxon>Sordariomycetes</taxon>
        <taxon>Sordariomycetidae</taxon>
        <taxon>Sordariales</taxon>
        <taxon>Lasiosphaeriaceae</taxon>
        <taxon>Bombardia</taxon>
    </lineage>
</organism>
<dbReference type="GO" id="GO:0000307">
    <property type="term" value="C:cyclin-dependent protein kinase holoenzyme complex"/>
    <property type="evidence" value="ECO:0007669"/>
    <property type="project" value="TreeGrafter"/>
</dbReference>
<dbReference type="CDD" id="cd20557">
    <property type="entry name" value="CYCLIN_ScPCL1-like"/>
    <property type="match status" value="1"/>
</dbReference>
<dbReference type="PANTHER" id="PTHR15615:SF118">
    <property type="entry name" value="CYCLIN, HYPOTHETICAL (EUROFUNG)"/>
    <property type="match status" value="1"/>
</dbReference>
<proteinExistence type="predicted"/>
<comment type="caution">
    <text evidence="2">The sequence shown here is derived from an EMBL/GenBank/DDBJ whole genome shotgun (WGS) entry which is preliminary data.</text>
</comment>
<feature type="compositionally biased region" description="Polar residues" evidence="1">
    <location>
        <begin position="310"/>
        <end position="325"/>
    </location>
</feature>
<evidence type="ECO:0000313" key="3">
    <source>
        <dbReference type="Proteomes" id="UP001174934"/>
    </source>
</evidence>
<dbReference type="GO" id="GO:0005634">
    <property type="term" value="C:nucleus"/>
    <property type="evidence" value="ECO:0007669"/>
    <property type="project" value="TreeGrafter"/>
</dbReference>
<feature type="region of interest" description="Disordered" evidence="1">
    <location>
        <begin position="667"/>
        <end position="700"/>
    </location>
</feature>
<dbReference type="InterPro" id="IPR013922">
    <property type="entry name" value="Cyclin_PHO80-like"/>
</dbReference>
<feature type="compositionally biased region" description="Polar residues" evidence="1">
    <location>
        <begin position="667"/>
        <end position="682"/>
    </location>
</feature>
<evidence type="ECO:0000313" key="2">
    <source>
        <dbReference type="EMBL" id="KAK0609724.1"/>
    </source>
</evidence>
<evidence type="ECO:0000256" key="1">
    <source>
        <dbReference type="SAM" id="MobiDB-lite"/>
    </source>
</evidence>
<feature type="region of interest" description="Disordered" evidence="1">
    <location>
        <begin position="294"/>
        <end position="325"/>
    </location>
</feature>
<dbReference type="GO" id="GO:0016538">
    <property type="term" value="F:cyclin-dependent protein serine/threonine kinase regulator activity"/>
    <property type="evidence" value="ECO:0007669"/>
    <property type="project" value="TreeGrafter"/>
</dbReference>
<dbReference type="AlphaFoldDB" id="A0AA39TJQ3"/>
<dbReference type="SUPFAM" id="SSF47954">
    <property type="entry name" value="Cyclin-like"/>
    <property type="match status" value="1"/>
</dbReference>
<gene>
    <name evidence="2" type="ORF">B0T17DRAFT_594004</name>
</gene>